<evidence type="ECO:0000313" key="3">
    <source>
        <dbReference type="EMBL" id="VCU67966.1"/>
    </source>
</evidence>
<dbReference type="PANTHER" id="PTHR42928:SF5">
    <property type="entry name" value="BLR1237 PROTEIN"/>
    <property type="match status" value="1"/>
</dbReference>
<comment type="similarity">
    <text evidence="1">Belongs to the UPF0065 (bug) family.</text>
</comment>
<dbReference type="EMBL" id="UWPJ01000004">
    <property type="protein sequence ID" value="VCU67966.1"/>
    <property type="molecule type" value="Genomic_DNA"/>
</dbReference>
<name>A0A3P4AX47_9BURK</name>
<dbReference type="CDD" id="cd07012">
    <property type="entry name" value="PBP2_Bug_TTT"/>
    <property type="match status" value="1"/>
</dbReference>
<feature type="signal peptide" evidence="2">
    <location>
        <begin position="1"/>
        <end position="29"/>
    </location>
</feature>
<dbReference type="PANTHER" id="PTHR42928">
    <property type="entry name" value="TRICARBOXYLATE-BINDING PROTEIN"/>
    <property type="match status" value="1"/>
</dbReference>
<keyword evidence="3" id="KW-0675">Receptor</keyword>
<dbReference type="Proteomes" id="UP000277294">
    <property type="component" value="Unassembled WGS sequence"/>
</dbReference>
<evidence type="ECO:0000313" key="4">
    <source>
        <dbReference type="Proteomes" id="UP000277294"/>
    </source>
</evidence>
<dbReference type="InterPro" id="IPR042100">
    <property type="entry name" value="Bug_dom1"/>
</dbReference>
<keyword evidence="2" id="KW-0732">Signal</keyword>
<sequence>MYCEAANKSLSRRLALGLLLLSPLAAATAEESATSWPGKPVRLVVNFAPGGAVDVVGRAVSAALLPRVGQPVVVENRAGAGGGIGAENVAKSAPDGYTLLVSAGTLFSIGPFVYDKMPVDPFKDLVPVAPVSRGIQYLLVRSSLPVKDAREFLDYVKKNSGAMTYGSAGNGSGPHLAGEMFKAKTGTSALHVPYKGAAPALQDLLAGRLDYVFDPGIGLSQLAGGKIRLLAIGGDKRVSRFPDVPTLDELGVKDFNAESLFGVFAPAGTPAALVKKINAEIGKALENESLRSAILANGAEVAAPMSAESFLKALRQEAGRFGPIAKERGIRAD</sequence>
<feature type="chain" id="PRO_5018126285" evidence="2">
    <location>
        <begin position="30"/>
        <end position="333"/>
    </location>
</feature>
<dbReference type="Pfam" id="PF03401">
    <property type="entry name" value="TctC"/>
    <property type="match status" value="1"/>
</dbReference>
<protein>
    <submittedName>
        <fullName evidence="3">Tripartite tricarboxylate transporter family receptor</fullName>
    </submittedName>
</protein>
<evidence type="ECO:0000256" key="1">
    <source>
        <dbReference type="ARBA" id="ARBA00006987"/>
    </source>
</evidence>
<evidence type="ECO:0000256" key="2">
    <source>
        <dbReference type="SAM" id="SignalP"/>
    </source>
</evidence>
<keyword evidence="4" id="KW-1185">Reference proteome</keyword>
<dbReference type="Gene3D" id="3.40.190.150">
    <property type="entry name" value="Bordetella uptake gene, domain 1"/>
    <property type="match status" value="1"/>
</dbReference>
<accession>A0A3P4AX47</accession>
<dbReference type="PIRSF" id="PIRSF017082">
    <property type="entry name" value="YflP"/>
    <property type="match status" value="1"/>
</dbReference>
<dbReference type="SUPFAM" id="SSF53850">
    <property type="entry name" value="Periplasmic binding protein-like II"/>
    <property type="match status" value="1"/>
</dbReference>
<dbReference type="AlphaFoldDB" id="A0A3P4AX47"/>
<proteinExistence type="inferred from homology"/>
<organism evidence="3 4">
    <name type="scientific">Pigmentiphaga humi</name>
    <dbReference type="NCBI Taxonomy" id="2478468"/>
    <lineage>
        <taxon>Bacteria</taxon>
        <taxon>Pseudomonadati</taxon>
        <taxon>Pseudomonadota</taxon>
        <taxon>Betaproteobacteria</taxon>
        <taxon>Burkholderiales</taxon>
        <taxon>Alcaligenaceae</taxon>
        <taxon>Pigmentiphaga</taxon>
    </lineage>
</organism>
<dbReference type="OrthoDB" id="9780943at2"/>
<dbReference type="Gene3D" id="3.40.190.10">
    <property type="entry name" value="Periplasmic binding protein-like II"/>
    <property type="match status" value="1"/>
</dbReference>
<dbReference type="InterPro" id="IPR005064">
    <property type="entry name" value="BUG"/>
</dbReference>
<reference evidence="3 4" key="1">
    <citation type="submission" date="2018-10" db="EMBL/GenBank/DDBJ databases">
        <authorList>
            <person name="Criscuolo A."/>
        </authorList>
    </citation>
    <scope>NUCLEOTIDE SEQUENCE [LARGE SCALE GENOMIC DNA]</scope>
    <source>
        <strain evidence="3">DnA1</strain>
    </source>
</reference>
<dbReference type="RefSeq" id="WP_124077203.1">
    <property type="nucleotide sequence ID" value="NZ_UWPJ01000004.1"/>
</dbReference>
<gene>
    <name evidence="3" type="ORF">PIGHUM_00012</name>
</gene>